<dbReference type="NCBIfam" id="NF001593">
    <property type="entry name" value="PRK00394.1-2"/>
    <property type="match status" value="1"/>
</dbReference>
<evidence type="ECO:0000313" key="9">
    <source>
        <dbReference type="EMBL" id="AKG90842.1"/>
    </source>
</evidence>
<dbReference type="FunFam" id="3.30.310.10:FF:000007">
    <property type="entry name" value="TATA-box-binding protein"/>
    <property type="match status" value="1"/>
</dbReference>
<dbReference type="AlphaFoldDB" id="A0A0F7IDW9"/>
<keyword evidence="10" id="KW-1185">Reference proteome</keyword>
<protein>
    <recommendedName>
        <fullName evidence="7">TATA-box-binding protein</fullName>
    </recommendedName>
    <alternativeName>
        <fullName evidence="7">Box A-binding protein</fullName>
        <shortName evidence="7">BAP</shortName>
    </alternativeName>
    <alternativeName>
        <fullName evidence="7">TATA sequence-binding protein</fullName>
        <shortName evidence="7">TBP</shortName>
    </alternativeName>
    <alternativeName>
        <fullName evidence="7">TATA-box factor</fullName>
    </alternativeName>
</protein>
<comment type="function">
    <text evidence="6 7 8">General factor that plays a role in the activation of archaeal genes transcribed by RNA polymerase. Binds specifically to the TATA box promoter element which lies close to the position of transcription initiation.</text>
</comment>
<evidence type="ECO:0000313" key="10">
    <source>
        <dbReference type="Proteomes" id="UP000034723"/>
    </source>
</evidence>
<comment type="caution">
    <text evidence="7">Lacks conserved residue(s) required for the propagation of feature annotation.</text>
</comment>
<dbReference type="Proteomes" id="UP000034723">
    <property type="component" value="Chromosome"/>
</dbReference>
<dbReference type="CDD" id="cd04518">
    <property type="entry name" value="TBP_archaea"/>
    <property type="match status" value="1"/>
</dbReference>
<evidence type="ECO:0000256" key="2">
    <source>
        <dbReference type="ARBA" id="ARBA00022737"/>
    </source>
</evidence>
<dbReference type="InterPro" id="IPR033711">
    <property type="entry name" value="TBP_archaea"/>
</dbReference>
<dbReference type="PATRIC" id="fig|113653.22.peg.1849"/>
<dbReference type="FunCoup" id="A0A0F7IDW9">
    <property type="interactions" value="139"/>
</dbReference>
<feature type="repeat" description="1" evidence="7">
    <location>
        <begin position="9"/>
        <end position="85"/>
    </location>
</feature>
<reference evidence="9 10" key="1">
    <citation type="submission" date="2015-04" db="EMBL/GenBank/DDBJ databases">
        <title>The complete genome sequence of the hyperthermophilic, obligate iron-reducing archaeon Geoglobus ahangari strain 234T.</title>
        <authorList>
            <person name="Manzella M.P."/>
            <person name="Holmes D.E."/>
            <person name="Rocheleau J.M."/>
            <person name="Chung A."/>
            <person name="Reguera G."/>
            <person name="Kashefi K."/>
        </authorList>
    </citation>
    <scope>NUCLEOTIDE SEQUENCE [LARGE SCALE GENOMIC DNA]</scope>
    <source>
        <strain evidence="9 10">234</strain>
    </source>
</reference>
<dbReference type="PANTHER" id="PTHR10126">
    <property type="entry name" value="TATA-BOX BINDING PROTEIN"/>
    <property type="match status" value="1"/>
</dbReference>
<evidence type="ECO:0000256" key="4">
    <source>
        <dbReference type="ARBA" id="ARBA00023125"/>
    </source>
</evidence>
<gene>
    <name evidence="7" type="primary">tbp</name>
    <name evidence="9" type="ORF">GAH_01881</name>
</gene>
<dbReference type="STRING" id="113653.GAH_01881"/>
<dbReference type="InParanoid" id="A0A0F7IDW9"/>
<evidence type="ECO:0000256" key="1">
    <source>
        <dbReference type="ARBA" id="ARBA00005560"/>
    </source>
</evidence>
<keyword evidence="5 7" id="KW-0804">Transcription</keyword>
<evidence type="ECO:0000256" key="5">
    <source>
        <dbReference type="ARBA" id="ARBA00023163"/>
    </source>
</evidence>
<dbReference type="FunFam" id="3.30.310.10:FF:000010">
    <property type="entry name" value="TATA-box-binding protein"/>
    <property type="match status" value="1"/>
</dbReference>
<comment type="similarity">
    <text evidence="1 7 8">Belongs to the TBP family.</text>
</comment>
<dbReference type="InterPro" id="IPR012295">
    <property type="entry name" value="TBP_dom_sf"/>
</dbReference>
<evidence type="ECO:0000256" key="8">
    <source>
        <dbReference type="RuleBase" id="RU000523"/>
    </source>
</evidence>
<organism evidence="9 10">
    <name type="scientific">Geoglobus ahangari</name>
    <dbReference type="NCBI Taxonomy" id="113653"/>
    <lineage>
        <taxon>Archaea</taxon>
        <taxon>Methanobacteriati</taxon>
        <taxon>Methanobacteriota</taxon>
        <taxon>Archaeoglobi</taxon>
        <taxon>Archaeoglobales</taxon>
        <taxon>Archaeoglobaceae</taxon>
        <taxon>Geoglobus</taxon>
    </lineage>
</organism>
<keyword evidence="3 7" id="KW-0805">Transcription regulation</keyword>
<name>A0A0F7IDW9_9EURY</name>
<accession>A0A0F7IDW9</accession>
<evidence type="ECO:0000256" key="7">
    <source>
        <dbReference type="HAMAP-Rule" id="MF_00408"/>
    </source>
</evidence>
<dbReference type="Pfam" id="PF00352">
    <property type="entry name" value="TBP"/>
    <property type="match status" value="2"/>
</dbReference>
<dbReference type="EMBL" id="CP011267">
    <property type="protein sequence ID" value="AKG90842.1"/>
    <property type="molecule type" value="Genomic_DNA"/>
</dbReference>
<dbReference type="GO" id="GO:0006352">
    <property type="term" value="P:DNA-templated transcription initiation"/>
    <property type="evidence" value="ECO:0007669"/>
    <property type="project" value="InterPro"/>
</dbReference>
<dbReference type="PRINTS" id="PR00686">
    <property type="entry name" value="TIFACTORIID"/>
</dbReference>
<keyword evidence="2 7" id="KW-0677">Repeat</keyword>
<sequence>MATDYKIKIENVVASTQIGENIDLNKIAREVKDAEYKPKQFPGLVLRIKEPKAAALVFRSGKVVCTGSKSVEDARRAVKQVVKIIGSFGIPVYEDPEVKVQNIVASADLGVDLNLNAIAIGLGLENIEYEPEQFPGLVYRLRDPRVVVLIFGSGKMVVTGGKNPEDARRAVEKIAEELTALGLM</sequence>
<dbReference type="InterPro" id="IPR030491">
    <property type="entry name" value="TBP_CS"/>
</dbReference>
<dbReference type="Gene3D" id="3.30.310.10">
    <property type="entry name" value="TATA-Binding Protein"/>
    <property type="match status" value="2"/>
</dbReference>
<dbReference type="InterPro" id="IPR000814">
    <property type="entry name" value="TBP"/>
</dbReference>
<dbReference type="RefSeq" id="WP_048096338.1">
    <property type="nucleotide sequence ID" value="NZ_CP011267.1"/>
</dbReference>
<dbReference type="GO" id="GO:0003677">
    <property type="term" value="F:DNA binding"/>
    <property type="evidence" value="ECO:0007669"/>
    <property type="project" value="UniProtKB-KW"/>
</dbReference>
<keyword evidence="4 7" id="KW-0238">DNA-binding</keyword>
<dbReference type="GO" id="GO:0003700">
    <property type="term" value="F:DNA-binding transcription factor activity"/>
    <property type="evidence" value="ECO:0007669"/>
    <property type="project" value="UniProtKB-UniRule"/>
</dbReference>
<dbReference type="HOGENOM" id="CLU_060161_4_3_2"/>
<dbReference type="NCBIfam" id="NF001597">
    <property type="entry name" value="PRK00394.2-2"/>
    <property type="match status" value="1"/>
</dbReference>
<evidence type="ECO:0000256" key="3">
    <source>
        <dbReference type="ARBA" id="ARBA00023015"/>
    </source>
</evidence>
<dbReference type="SUPFAM" id="SSF55945">
    <property type="entry name" value="TATA-box binding protein-like"/>
    <property type="match status" value="2"/>
</dbReference>
<dbReference type="HAMAP" id="MF_00408">
    <property type="entry name" value="TATA_bind_prot_arch"/>
    <property type="match status" value="1"/>
</dbReference>
<proteinExistence type="inferred from homology"/>
<evidence type="ECO:0000256" key="6">
    <source>
        <dbReference type="ARBA" id="ARBA00025680"/>
    </source>
</evidence>
<dbReference type="KEGG" id="gah:GAH_01881"/>
<dbReference type="GeneID" id="24804447"/>
<dbReference type="OrthoDB" id="350539at2157"/>
<dbReference type="PROSITE" id="PS00351">
    <property type="entry name" value="TFIID"/>
    <property type="match status" value="1"/>
</dbReference>